<proteinExistence type="predicted"/>
<comment type="caution">
    <text evidence="2">The sequence shown here is derived from an EMBL/GenBank/DDBJ whole genome shotgun (WGS) entry which is preliminary data.</text>
</comment>
<protein>
    <submittedName>
        <fullName evidence="2">Uncharacterized protein</fullName>
    </submittedName>
</protein>
<name>A0A919QZ87_9ACTN</name>
<accession>A0A919QZ87</accession>
<keyword evidence="3" id="KW-1185">Reference proteome</keyword>
<feature type="signal peptide" evidence="1">
    <location>
        <begin position="1"/>
        <end position="26"/>
    </location>
</feature>
<reference evidence="2" key="1">
    <citation type="submission" date="2021-01" db="EMBL/GenBank/DDBJ databases">
        <title>Whole genome shotgun sequence of Sphaerisporangium rufum NBRC 109079.</title>
        <authorList>
            <person name="Komaki H."/>
            <person name="Tamura T."/>
        </authorList>
    </citation>
    <scope>NUCLEOTIDE SEQUENCE</scope>
    <source>
        <strain evidence="2">NBRC 109079</strain>
    </source>
</reference>
<feature type="chain" id="PRO_5036918755" evidence="1">
    <location>
        <begin position="27"/>
        <end position="182"/>
    </location>
</feature>
<evidence type="ECO:0000313" key="2">
    <source>
        <dbReference type="EMBL" id="GII76058.1"/>
    </source>
</evidence>
<gene>
    <name evidence="2" type="ORF">Sru01_10400</name>
</gene>
<sequence>MRRLTTFATTAALAGGLLALPGTASAAPAAPAATRAVAAHTAEAAQRPKAHVTVNYPRAIRRGGFATFGYQVSGLRRLRGDRLVLVAYLPKGTASKIRFIARPPHSSCGVRDVRAYCVVRFGSADKVAMRLRVWVKYKYAGNYRVGHYARIVAAGSGSVRGYLAQVTRGDLIGTSRTVISRR</sequence>
<dbReference type="EMBL" id="BOOU01000013">
    <property type="protein sequence ID" value="GII76058.1"/>
    <property type="molecule type" value="Genomic_DNA"/>
</dbReference>
<dbReference type="Proteomes" id="UP000655287">
    <property type="component" value="Unassembled WGS sequence"/>
</dbReference>
<keyword evidence="1" id="KW-0732">Signal</keyword>
<evidence type="ECO:0000313" key="3">
    <source>
        <dbReference type="Proteomes" id="UP000655287"/>
    </source>
</evidence>
<organism evidence="2 3">
    <name type="scientific">Sphaerisporangium rufum</name>
    <dbReference type="NCBI Taxonomy" id="1381558"/>
    <lineage>
        <taxon>Bacteria</taxon>
        <taxon>Bacillati</taxon>
        <taxon>Actinomycetota</taxon>
        <taxon>Actinomycetes</taxon>
        <taxon>Streptosporangiales</taxon>
        <taxon>Streptosporangiaceae</taxon>
        <taxon>Sphaerisporangium</taxon>
    </lineage>
</organism>
<dbReference type="RefSeq" id="WP_203982680.1">
    <property type="nucleotide sequence ID" value="NZ_BOOU01000013.1"/>
</dbReference>
<dbReference type="AlphaFoldDB" id="A0A919QZ87"/>
<evidence type="ECO:0000256" key="1">
    <source>
        <dbReference type="SAM" id="SignalP"/>
    </source>
</evidence>